<proteinExistence type="predicted"/>
<sequence>MTAQCNSTPKQLVAVNNIPSNSWSGSGRVNSRAVFHLNLNHCCWQRGKSDTRT</sequence>
<organism evidence="1 2">
    <name type="scientific">Solea senegalensis</name>
    <name type="common">Senegalese sole</name>
    <dbReference type="NCBI Taxonomy" id="28829"/>
    <lineage>
        <taxon>Eukaryota</taxon>
        <taxon>Metazoa</taxon>
        <taxon>Chordata</taxon>
        <taxon>Craniata</taxon>
        <taxon>Vertebrata</taxon>
        <taxon>Euteleostomi</taxon>
        <taxon>Actinopterygii</taxon>
        <taxon>Neopterygii</taxon>
        <taxon>Teleostei</taxon>
        <taxon>Neoteleostei</taxon>
        <taxon>Acanthomorphata</taxon>
        <taxon>Carangaria</taxon>
        <taxon>Pleuronectiformes</taxon>
        <taxon>Pleuronectoidei</taxon>
        <taxon>Soleidae</taxon>
        <taxon>Solea</taxon>
    </lineage>
</organism>
<keyword evidence="2" id="KW-1185">Reference proteome</keyword>
<comment type="caution">
    <text evidence="1">The sequence shown here is derived from an EMBL/GenBank/DDBJ whole genome shotgun (WGS) entry which is preliminary data.</text>
</comment>
<protein>
    <submittedName>
        <fullName evidence="1">Uncharacterized protein</fullName>
    </submittedName>
</protein>
<dbReference type="EMBL" id="JAGKHQ010000021">
    <property type="protein sequence ID" value="KAG7474259.1"/>
    <property type="molecule type" value="Genomic_DNA"/>
</dbReference>
<name>A0AAV6PNK6_SOLSE</name>
<reference evidence="1 2" key="1">
    <citation type="journal article" date="2021" name="Sci. Rep.">
        <title>Chromosome anchoring in Senegalese sole (Solea senegalensis) reveals sex-associated markers and genome rearrangements in flatfish.</title>
        <authorList>
            <person name="Guerrero-Cozar I."/>
            <person name="Gomez-Garrido J."/>
            <person name="Berbel C."/>
            <person name="Martinez-Blanch J.F."/>
            <person name="Alioto T."/>
            <person name="Claros M.G."/>
            <person name="Gagnaire P.A."/>
            <person name="Manchado M."/>
        </authorList>
    </citation>
    <scope>NUCLEOTIDE SEQUENCE [LARGE SCALE GENOMIC DNA]</scope>
    <source>
        <strain evidence="1">Sse05_10M</strain>
    </source>
</reference>
<accession>A0AAV6PNK6</accession>
<dbReference type="AlphaFoldDB" id="A0AAV6PNK6"/>
<evidence type="ECO:0000313" key="1">
    <source>
        <dbReference type="EMBL" id="KAG7474259.1"/>
    </source>
</evidence>
<evidence type="ECO:0000313" key="2">
    <source>
        <dbReference type="Proteomes" id="UP000693946"/>
    </source>
</evidence>
<gene>
    <name evidence="1" type="ORF">JOB18_005000</name>
</gene>
<dbReference type="Proteomes" id="UP000693946">
    <property type="component" value="Linkage Group LG9"/>
</dbReference>